<dbReference type="AlphaFoldDB" id="A0A0S4FPX8"/>
<evidence type="ECO:0000259" key="3">
    <source>
        <dbReference type="Pfam" id="PF12804"/>
    </source>
</evidence>
<dbReference type="InterPro" id="IPR050065">
    <property type="entry name" value="GlmU-like"/>
</dbReference>
<dbReference type="Gene3D" id="3.90.550.10">
    <property type="entry name" value="Spore Coat Polysaccharide Biosynthesis Protein SpsA, Chain A"/>
    <property type="match status" value="1"/>
</dbReference>
<keyword evidence="2" id="KW-0548">Nucleotidyltransferase</keyword>
<evidence type="ECO:0000256" key="1">
    <source>
        <dbReference type="ARBA" id="ARBA00022679"/>
    </source>
</evidence>
<dbReference type="InterPro" id="IPR029044">
    <property type="entry name" value="Nucleotide-diphossugar_trans"/>
</dbReference>
<keyword evidence="1" id="KW-0808">Transferase</keyword>
<keyword evidence="5" id="KW-1185">Reference proteome</keyword>
<sequence>MVLKNINYGGDNIKVVILAAGFGSRLGENIPKAIVKINEDMTILDLQLENLKQIIELDDVTVVVGYKKDIIQKKYPFLSYIDNENYSTTNTSKSLLLALEEMNDYDVLWINGDVVFDADILRLIQQNKSKNLICVNKYQVSEEEVKYTVDNEGYIKNLSKSVEGVGEAVGINFIKKEDIKILISCLKECNNNDYFEKGIEFAMKKGIKFWPLDIENNYCVEIDFQEDLKMVRNRIL</sequence>
<evidence type="ECO:0000313" key="5">
    <source>
        <dbReference type="Proteomes" id="UP000062768"/>
    </source>
</evidence>
<proteinExistence type="predicted"/>
<dbReference type="PANTHER" id="PTHR43584:SF5">
    <property type="entry name" value="PROTEIN LICC"/>
    <property type="match status" value="1"/>
</dbReference>
<organism evidence="4 5">
    <name type="scientific">Methanobacterium formicicum</name>
    <dbReference type="NCBI Taxonomy" id="2162"/>
    <lineage>
        <taxon>Archaea</taxon>
        <taxon>Methanobacteriati</taxon>
        <taxon>Methanobacteriota</taxon>
        <taxon>Methanomada group</taxon>
        <taxon>Methanobacteria</taxon>
        <taxon>Methanobacteriales</taxon>
        <taxon>Methanobacteriaceae</taxon>
        <taxon>Methanobacterium</taxon>
    </lineage>
</organism>
<protein>
    <submittedName>
        <fullName evidence="4">UDP-N-acetylglucosamine pyrophosphorylase related protein</fullName>
    </submittedName>
</protein>
<dbReference type="EMBL" id="LN734822">
    <property type="protein sequence ID" value="CEL25136.1"/>
    <property type="molecule type" value="Genomic_DNA"/>
</dbReference>
<feature type="domain" description="MobA-like NTP transferase" evidence="3">
    <location>
        <begin position="15"/>
        <end position="139"/>
    </location>
</feature>
<dbReference type="GO" id="GO:0016779">
    <property type="term" value="F:nucleotidyltransferase activity"/>
    <property type="evidence" value="ECO:0007669"/>
    <property type="project" value="UniProtKB-KW"/>
</dbReference>
<dbReference type="SUPFAM" id="SSF53448">
    <property type="entry name" value="Nucleotide-diphospho-sugar transferases"/>
    <property type="match status" value="1"/>
</dbReference>
<name>A0A0S4FPX8_METFO</name>
<dbReference type="CDD" id="cd02523">
    <property type="entry name" value="PC_cytidylyltransferase"/>
    <property type="match status" value="1"/>
</dbReference>
<evidence type="ECO:0000313" key="4">
    <source>
        <dbReference type="EMBL" id="CEL25136.1"/>
    </source>
</evidence>
<evidence type="ECO:0000256" key="2">
    <source>
        <dbReference type="ARBA" id="ARBA00022695"/>
    </source>
</evidence>
<dbReference type="PATRIC" id="fig|2162.10.peg.1566"/>
<accession>A0A0S4FPX8</accession>
<dbReference type="Pfam" id="PF12804">
    <property type="entry name" value="NTP_transf_3"/>
    <property type="match status" value="1"/>
</dbReference>
<reference evidence="4" key="1">
    <citation type="submission" date="2014-09" db="EMBL/GenBank/DDBJ databases">
        <authorList>
            <person name="Wibberg D."/>
        </authorList>
    </citation>
    <scope>NUCLEOTIDE SEQUENCE [LARGE SCALE GENOMIC DNA]</scope>
    <source>
        <strain evidence="4">Mb9</strain>
    </source>
</reference>
<gene>
    <name evidence="4" type="ORF">MB9_1500</name>
</gene>
<dbReference type="InterPro" id="IPR025877">
    <property type="entry name" value="MobA-like_NTP_Trfase"/>
</dbReference>
<dbReference type="PANTHER" id="PTHR43584">
    <property type="entry name" value="NUCLEOTIDYL TRANSFERASE"/>
    <property type="match status" value="1"/>
</dbReference>
<dbReference type="Proteomes" id="UP000062768">
    <property type="component" value="Chromosome I"/>
</dbReference>